<feature type="region of interest" description="Disordered" evidence="1">
    <location>
        <begin position="277"/>
        <end position="642"/>
    </location>
</feature>
<evidence type="ECO:0000313" key="2">
    <source>
        <dbReference type="EMBL" id="PPQ89309.1"/>
    </source>
</evidence>
<dbReference type="EMBL" id="NHYD01001907">
    <property type="protein sequence ID" value="PPQ89309.1"/>
    <property type="molecule type" value="Genomic_DNA"/>
</dbReference>
<reference evidence="2 3" key="1">
    <citation type="journal article" date="2018" name="Evol. Lett.">
        <title>Horizontal gene cluster transfer increased hallucinogenic mushroom diversity.</title>
        <authorList>
            <person name="Reynolds H.T."/>
            <person name="Vijayakumar V."/>
            <person name="Gluck-Thaler E."/>
            <person name="Korotkin H.B."/>
            <person name="Matheny P.B."/>
            <person name="Slot J.C."/>
        </authorList>
    </citation>
    <scope>NUCLEOTIDE SEQUENCE [LARGE SCALE GENOMIC DNA]</scope>
    <source>
        <strain evidence="2 3">2631</strain>
    </source>
</reference>
<feature type="compositionally biased region" description="Low complexity" evidence="1">
    <location>
        <begin position="352"/>
        <end position="366"/>
    </location>
</feature>
<feature type="compositionally biased region" description="Low complexity" evidence="1">
    <location>
        <begin position="80"/>
        <end position="106"/>
    </location>
</feature>
<dbReference type="OrthoDB" id="3069983at2759"/>
<evidence type="ECO:0000256" key="1">
    <source>
        <dbReference type="SAM" id="MobiDB-lite"/>
    </source>
</evidence>
<feature type="compositionally biased region" description="Low complexity" evidence="1">
    <location>
        <begin position="453"/>
        <end position="477"/>
    </location>
</feature>
<keyword evidence="3" id="KW-1185">Reference proteome</keyword>
<organism evidence="2 3">
    <name type="scientific">Psilocybe cyanescens</name>
    <dbReference type="NCBI Taxonomy" id="93625"/>
    <lineage>
        <taxon>Eukaryota</taxon>
        <taxon>Fungi</taxon>
        <taxon>Dikarya</taxon>
        <taxon>Basidiomycota</taxon>
        <taxon>Agaricomycotina</taxon>
        <taxon>Agaricomycetes</taxon>
        <taxon>Agaricomycetidae</taxon>
        <taxon>Agaricales</taxon>
        <taxon>Agaricineae</taxon>
        <taxon>Strophariaceae</taxon>
        <taxon>Psilocybe</taxon>
    </lineage>
</organism>
<feature type="compositionally biased region" description="Polar residues" evidence="1">
    <location>
        <begin position="375"/>
        <end position="386"/>
    </location>
</feature>
<feature type="compositionally biased region" description="Basic and acidic residues" evidence="1">
    <location>
        <begin position="320"/>
        <end position="337"/>
    </location>
</feature>
<sequence>MDFMSSSMDQDSPLGTEYEVENKRRDYVQWQGSQTPCQALNQLIKSSINDPILSKENIRVSRAWQREPSFDQIPGFSLLSTTDRTPSTSTRTPSRASSSKPPSSSRPRPRPSEAKSRPKSSTSDAPSADSPMAIPFLDKTNPAQFLDILKGVSAKVDANAGVRPRGGVIDSLLPSRIEKAKKRTRGGSVGSSADALALQAKKVRVESLRQAQVKDKGKGRAVHVEGQAGQESLPGTSTTSRATPNPVDSWGDSSFMDVDDRDKSMDDVSAAGFLFAQSRPALTKTPSQARMPPPPAPMTKHPTISSSASTSTSVTRLHNSHHEDPKGPSSRTSDRTPKYHPLLLQQASKPTNSNSSVNPSIQSSQQHPLPDTSKQEQQSTAVQTSLDRAPKAEPGKPRPCEPTPPTSTPVSGSQSSRPPALGMRRTHTYPSVGMVPSIQKSGALPTKQKGFKPPLLSSSQPQPQPRAQAAAAALPAANHVHAPVAKGSASAVGLNQQQQQQQQRQYNTTSRAPPAGSSGSMSSDSARGHTSSSSFSTSTSASTSNSNSPASSVPHKPSSARSSGSLAREEAIAKALADAAQAQGQAQTRARTTRAPEPRARAAPAAKPPAPLVEPVSVPVPASPVLPEPTDGDGDSSFGDMSFDMDALEETMRQYD</sequence>
<feature type="region of interest" description="Disordered" evidence="1">
    <location>
        <begin position="210"/>
        <end position="262"/>
    </location>
</feature>
<feature type="region of interest" description="Disordered" evidence="1">
    <location>
        <begin position="71"/>
        <end position="136"/>
    </location>
</feature>
<dbReference type="Proteomes" id="UP000283269">
    <property type="component" value="Unassembled WGS sequence"/>
</dbReference>
<gene>
    <name evidence="2" type="ORF">CVT25_000376</name>
</gene>
<feature type="compositionally biased region" description="Low complexity" evidence="1">
    <location>
        <begin position="408"/>
        <end position="418"/>
    </location>
</feature>
<feature type="compositionally biased region" description="Low complexity" evidence="1">
    <location>
        <begin position="303"/>
        <end position="315"/>
    </location>
</feature>
<evidence type="ECO:0000313" key="3">
    <source>
        <dbReference type="Proteomes" id="UP000283269"/>
    </source>
</evidence>
<comment type="caution">
    <text evidence="2">The sequence shown here is derived from an EMBL/GenBank/DDBJ whole genome shotgun (WGS) entry which is preliminary data.</text>
</comment>
<feature type="compositionally biased region" description="Low complexity" evidence="1">
    <location>
        <begin position="119"/>
        <end position="131"/>
    </location>
</feature>
<protein>
    <submittedName>
        <fullName evidence="2">Uncharacterized protein</fullName>
    </submittedName>
</protein>
<feature type="compositionally biased region" description="Low complexity" evidence="1">
    <location>
        <begin position="496"/>
        <end position="552"/>
    </location>
</feature>
<feature type="compositionally biased region" description="Polar residues" evidence="1">
    <location>
        <begin position="229"/>
        <end position="243"/>
    </location>
</feature>
<accession>A0A409XEU4</accession>
<feature type="compositionally biased region" description="Low complexity" evidence="1">
    <location>
        <begin position="628"/>
        <end position="642"/>
    </location>
</feature>
<dbReference type="AlphaFoldDB" id="A0A409XEU4"/>
<dbReference type="STRING" id="93625.A0A409XEU4"/>
<feature type="compositionally biased region" description="Basic and acidic residues" evidence="1">
    <location>
        <begin position="388"/>
        <end position="399"/>
    </location>
</feature>
<proteinExistence type="predicted"/>
<feature type="compositionally biased region" description="Low complexity" evidence="1">
    <location>
        <begin position="573"/>
        <end position="593"/>
    </location>
</feature>
<name>A0A409XEU4_PSICY</name>
<dbReference type="InParanoid" id="A0A409XEU4"/>